<feature type="non-terminal residue" evidence="1">
    <location>
        <position position="1"/>
    </location>
</feature>
<keyword evidence="1" id="KW-0067">ATP-binding</keyword>
<organism evidence="1 2">
    <name type="scientific">Desulfotignum balticum</name>
    <dbReference type="NCBI Taxonomy" id="115781"/>
    <lineage>
        <taxon>Bacteria</taxon>
        <taxon>Pseudomonadati</taxon>
        <taxon>Thermodesulfobacteriota</taxon>
        <taxon>Desulfobacteria</taxon>
        <taxon>Desulfobacterales</taxon>
        <taxon>Desulfobacteraceae</taxon>
        <taxon>Desulfotignum</taxon>
    </lineage>
</organism>
<feature type="non-terminal residue" evidence="1">
    <location>
        <position position="634"/>
    </location>
</feature>
<dbReference type="Proteomes" id="UP000706172">
    <property type="component" value="Unassembled WGS sequence"/>
</dbReference>
<keyword evidence="1" id="KW-0547">Nucleotide-binding</keyword>
<protein>
    <submittedName>
        <fullName evidence="1">Lhr-like helicase</fullName>
    </submittedName>
</protein>
<reference evidence="1" key="1">
    <citation type="submission" date="2020-07" db="EMBL/GenBank/DDBJ databases">
        <title>Severe corrosion of carbon steel in oil field produced water can be linked to methanogenic archaea containing a special type of NiFe hydrogenase.</title>
        <authorList>
            <person name="Lahme S."/>
            <person name="Mand J."/>
            <person name="Longwell J."/>
            <person name="Smith R."/>
            <person name="Enning D."/>
        </authorList>
    </citation>
    <scope>NUCLEOTIDE SEQUENCE</scope>
    <source>
        <strain evidence="1">MIC098Bin6</strain>
    </source>
</reference>
<dbReference type="EMBL" id="JACCQK010000573">
    <property type="protein sequence ID" value="MBG0780089.1"/>
    <property type="molecule type" value="Genomic_DNA"/>
</dbReference>
<name>A0A931CZ75_9BACT</name>
<comment type="caution">
    <text evidence="1">The sequence shown here is derived from an EMBL/GenBank/DDBJ whole genome shotgun (WGS) entry which is preliminary data.</text>
</comment>
<gene>
    <name evidence="1" type="ORF">H0S81_09225</name>
</gene>
<accession>A0A931CZ75</accession>
<dbReference type="AlphaFoldDB" id="A0A931CZ75"/>
<keyword evidence="1" id="KW-0347">Helicase</keyword>
<sequence length="634" mass="71287">LEEQGEILVAPAPEEPGGALWESGLRLLEETVTQLIAGNGQAPRRVWISQCGLKTGLLVPQFPDMDAVGIPDLLKLSLEPVDDGSGPDRGGHPVVIEVGDIKRSLDPRYHQKWQVAFYAQVLEKMITEHKIPARVSHWGFIVSPQSGDRSLTAGKIHRFDLISFLAAFPGLCHTLGRILADLPAHADHRLQSRCTACSGFSGCYAGALAREEIQFLPALTRGELMALRQQGCTTLEKTARVLENMSDGEKQTPLAMKPRISPGRQKKLAGWCHAFLTNRIRLHEKKTHLFPANLSRIFFIHVETEQLSGQPRVLGWQVWEPDTRQVVESRVWTMESHDARCKVWKIFAGKLAQHWEESIHSGSGPHIFHLGSQSRRALVQWAGQAPENSCLFLCQTQPSPWTDLKQVLTRHFTLPVPGALSFYSLGHVFGCKHSLTPPLTLFHQSGNTAGDPAALEVKQGLAVMADIFEKAVLRLESCWIREWPAKDRTDKQVAPYITFIQEESRLKDADIQMLQEQPLAERMQRFRSLGFLKFHHARLDHDGRFLHIFKLSPRTLPAKFRQGDFLKLVPHGMADIQGGFPVILAEYDMEAGEVGLLSRSGRLQCHKELFYSLEEDMDDWNREKMVHAATALFS</sequence>
<keyword evidence="1" id="KW-0378">Hydrolase</keyword>
<evidence type="ECO:0000313" key="2">
    <source>
        <dbReference type="Proteomes" id="UP000706172"/>
    </source>
</evidence>
<dbReference type="GO" id="GO:0004386">
    <property type="term" value="F:helicase activity"/>
    <property type="evidence" value="ECO:0007669"/>
    <property type="project" value="UniProtKB-KW"/>
</dbReference>
<evidence type="ECO:0000313" key="1">
    <source>
        <dbReference type="EMBL" id="MBG0780089.1"/>
    </source>
</evidence>
<proteinExistence type="predicted"/>